<reference evidence="1 2" key="1">
    <citation type="journal article" date="2024" name="G3 (Bethesda)">
        <title>Genome assembly of Hibiscus sabdariffa L. provides insights into metabolisms of medicinal natural products.</title>
        <authorList>
            <person name="Kim T."/>
        </authorList>
    </citation>
    <scope>NUCLEOTIDE SEQUENCE [LARGE SCALE GENOMIC DNA]</scope>
    <source>
        <strain evidence="1">TK-2024</strain>
        <tissue evidence="1">Old leaves</tissue>
    </source>
</reference>
<evidence type="ECO:0000313" key="1">
    <source>
        <dbReference type="EMBL" id="KAK9022246.1"/>
    </source>
</evidence>
<gene>
    <name evidence="1" type="ORF">V6N11_002528</name>
</gene>
<comment type="caution">
    <text evidence="1">The sequence shown here is derived from an EMBL/GenBank/DDBJ whole genome shotgun (WGS) entry which is preliminary data.</text>
</comment>
<evidence type="ECO:0000313" key="2">
    <source>
        <dbReference type="Proteomes" id="UP001396334"/>
    </source>
</evidence>
<dbReference type="Proteomes" id="UP001396334">
    <property type="component" value="Unassembled WGS sequence"/>
</dbReference>
<organism evidence="1 2">
    <name type="scientific">Hibiscus sabdariffa</name>
    <name type="common">roselle</name>
    <dbReference type="NCBI Taxonomy" id="183260"/>
    <lineage>
        <taxon>Eukaryota</taxon>
        <taxon>Viridiplantae</taxon>
        <taxon>Streptophyta</taxon>
        <taxon>Embryophyta</taxon>
        <taxon>Tracheophyta</taxon>
        <taxon>Spermatophyta</taxon>
        <taxon>Magnoliopsida</taxon>
        <taxon>eudicotyledons</taxon>
        <taxon>Gunneridae</taxon>
        <taxon>Pentapetalae</taxon>
        <taxon>rosids</taxon>
        <taxon>malvids</taxon>
        <taxon>Malvales</taxon>
        <taxon>Malvaceae</taxon>
        <taxon>Malvoideae</taxon>
        <taxon>Hibiscus</taxon>
    </lineage>
</organism>
<sequence length="100" mass="11060">MKRTLEEGGYILQYRMHLCHIWMGLKAELKQQGKTLLLVWELGIVAEMDTKGLNIGAIGDLAKHCLVLCPKTTNDGVFYFLKLASMGSSKLMSGLCQTVG</sequence>
<proteinExistence type="predicted"/>
<dbReference type="EMBL" id="JBBPBN010000015">
    <property type="protein sequence ID" value="KAK9022246.1"/>
    <property type="molecule type" value="Genomic_DNA"/>
</dbReference>
<name>A0ABR2SAJ5_9ROSI</name>
<keyword evidence="2" id="KW-1185">Reference proteome</keyword>
<accession>A0ABR2SAJ5</accession>
<protein>
    <submittedName>
        <fullName evidence="1">Uncharacterized protein</fullName>
    </submittedName>
</protein>